<protein>
    <submittedName>
        <fullName evidence="2">Uncharacterized protein</fullName>
    </submittedName>
</protein>
<reference evidence="2 3" key="1">
    <citation type="submission" date="2015-07" db="EMBL/GenBank/DDBJ databases">
        <title>The genome of Pseudoloma neurophilia, a relevant intracellular parasite of the zebrafish.</title>
        <authorList>
            <person name="Ndikumana S."/>
            <person name="Pelin A."/>
            <person name="Sanders J."/>
            <person name="Corradi N."/>
        </authorList>
    </citation>
    <scope>NUCLEOTIDE SEQUENCE [LARGE SCALE GENOMIC DNA]</scope>
    <source>
        <strain evidence="2 3">MK1</strain>
    </source>
</reference>
<dbReference type="VEuPathDB" id="MicrosporidiaDB:M153_1000130816"/>
<name>A0A0R0M5F1_9MICR</name>
<gene>
    <name evidence="2" type="ORF">M153_1000130816</name>
</gene>
<proteinExistence type="predicted"/>
<keyword evidence="3" id="KW-1185">Reference proteome</keyword>
<evidence type="ECO:0000313" key="2">
    <source>
        <dbReference type="EMBL" id="KRH95333.1"/>
    </source>
</evidence>
<dbReference type="EMBL" id="LGUB01000001">
    <property type="protein sequence ID" value="KRH95333.1"/>
    <property type="molecule type" value="Genomic_DNA"/>
</dbReference>
<dbReference type="AlphaFoldDB" id="A0A0R0M5F1"/>
<comment type="caution">
    <text evidence="2">The sequence shown here is derived from an EMBL/GenBank/DDBJ whole genome shotgun (WGS) entry which is preliminary data.</text>
</comment>
<organism evidence="2 3">
    <name type="scientific">Pseudoloma neurophilia</name>
    <dbReference type="NCBI Taxonomy" id="146866"/>
    <lineage>
        <taxon>Eukaryota</taxon>
        <taxon>Fungi</taxon>
        <taxon>Fungi incertae sedis</taxon>
        <taxon>Microsporidia</taxon>
        <taxon>Pseudoloma</taxon>
    </lineage>
</organism>
<feature type="compositionally biased region" description="Basic and acidic residues" evidence="1">
    <location>
        <begin position="334"/>
        <end position="357"/>
    </location>
</feature>
<dbReference type="Proteomes" id="UP000051530">
    <property type="component" value="Unassembled WGS sequence"/>
</dbReference>
<evidence type="ECO:0000256" key="1">
    <source>
        <dbReference type="SAM" id="MobiDB-lite"/>
    </source>
</evidence>
<accession>A0A0R0M5F1</accession>
<feature type="compositionally biased region" description="Polar residues" evidence="1">
    <location>
        <begin position="323"/>
        <end position="333"/>
    </location>
</feature>
<sequence>MIHRTPRNQTTVKIVIFSISKPHFNILFKLKMSKNFDFKSICPFNPYSLFPPHPSDAFEITKRTQPENCPLGNVDEIVHIRDRIFDELVEAKIKEIYEQLVEHLKKTGLDQTEPYFSILGNIDQHTVPQNTNEIIRECDELFHCKPTDPIVQELRMSYLKNRLVGKQGRLQDRVFRGFTEQHQLGRISISPLYLPEIRMISNFSESYVLNEIKNTYNEKLEYIAIQKRNHLQRMFEENYRIWAVENGTLSPFTPRKEGNLTSIETKDDFTIKRSKIVQEMAEEKQNEPEITLTNHEVPYIVKESEKNTDGASTAIKDIEKGQNRASFENNSENVSKDKNHEEMNSKKSEHIDHDENRKIKRLHRER</sequence>
<evidence type="ECO:0000313" key="3">
    <source>
        <dbReference type="Proteomes" id="UP000051530"/>
    </source>
</evidence>
<feature type="region of interest" description="Disordered" evidence="1">
    <location>
        <begin position="303"/>
        <end position="366"/>
    </location>
</feature>